<feature type="transmembrane region" description="Helical" evidence="1">
    <location>
        <begin position="110"/>
        <end position="134"/>
    </location>
</feature>
<feature type="transmembrane region" description="Helical" evidence="1">
    <location>
        <begin position="63"/>
        <end position="89"/>
    </location>
</feature>
<evidence type="ECO:0000313" key="2">
    <source>
        <dbReference type="EMBL" id="KAF7232286.1"/>
    </source>
</evidence>
<dbReference type="OrthoDB" id="9993736at2759"/>
<evidence type="ECO:0000313" key="3">
    <source>
        <dbReference type="Proteomes" id="UP000822476"/>
    </source>
</evidence>
<dbReference type="EMBL" id="JTDE01021928">
    <property type="protein sequence ID" value="KAF7232286.1"/>
    <property type="molecule type" value="Genomic_DNA"/>
</dbReference>
<dbReference type="InterPro" id="IPR001614">
    <property type="entry name" value="Myelin_PLP"/>
</dbReference>
<name>A0A8S9Y8T9_9TREM</name>
<keyword evidence="1" id="KW-1133">Transmembrane helix</keyword>
<accession>A0A8S9Y8T9</accession>
<dbReference type="Pfam" id="PF01275">
    <property type="entry name" value="Myelin_PLP"/>
    <property type="match status" value="1"/>
</dbReference>
<dbReference type="PANTHER" id="PTHR11683:SF12">
    <property type="entry name" value="M6, ISOFORM F"/>
    <property type="match status" value="1"/>
</dbReference>
<dbReference type="Proteomes" id="UP000822476">
    <property type="component" value="Unassembled WGS sequence"/>
</dbReference>
<dbReference type="PANTHER" id="PTHR11683">
    <property type="entry name" value="MYELIN PROTEOLIPID"/>
    <property type="match status" value="1"/>
</dbReference>
<dbReference type="InterPro" id="IPR036259">
    <property type="entry name" value="MFS_trans_sf"/>
</dbReference>
<organism evidence="2 3">
    <name type="scientific">Paragonimus skrjabini miyazakii</name>
    <dbReference type="NCBI Taxonomy" id="59628"/>
    <lineage>
        <taxon>Eukaryota</taxon>
        <taxon>Metazoa</taxon>
        <taxon>Spiralia</taxon>
        <taxon>Lophotrochozoa</taxon>
        <taxon>Platyhelminthes</taxon>
        <taxon>Trematoda</taxon>
        <taxon>Digenea</taxon>
        <taxon>Plagiorchiida</taxon>
        <taxon>Troglotremata</taxon>
        <taxon>Troglotrematidae</taxon>
        <taxon>Paragonimus</taxon>
    </lineage>
</organism>
<dbReference type="GO" id="GO:0005886">
    <property type="term" value="C:plasma membrane"/>
    <property type="evidence" value="ECO:0007669"/>
    <property type="project" value="TreeGrafter"/>
</dbReference>
<comment type="caution">
    <text evidence="2">The sequence shown here is derived from an EMBL/GenBank/DDBJ whole genome shotgun (WGS) entry which is preliminary data.</text>
</comment>
<keyword evidence="1" id="KW-0812">Transmembrane</keyword>
<reference evidence="2" key="1">
    <citation type="submission" date="2019-07" db="EMBL/GenBank/DDBJ databases">
        <title>Annotation for the trematode Paragonimus miyazaki's.</title>
        <authorList>
            <person name="Choi Y.-J."/>
        </authorList>
    </citation>
    <scope>NUCLEOTIDE SEQUENCE</scope>
    <source>
        <strain evidence="2">Japan</strain>
    </source>
</reference>
<sequence>MDGCFERTPYVSFIASVLVLTGAGVMCGTNHEALRRTFNIFEERFYPLMGDFMISPSMGSSRLLQLIGVLYAVVTISFGIVNLLLGVLVTGRTRQKVYAHKRAQSTGRTYSRCLLVTTYLLTFGWIFLFVAFAVPVILWTMLHVVCRQETEYWRSISSDKDEIDFTYTFNLTHYGLYRRPLDTSLYTEYIKSPSAFTQLCQEISTVGPLFAIALFASFLVIIGLNCFISSLSNALVRLDFAHQIDYIRSLPNSTSVGPPDSEDYALHSLVGHSEPSFNRATVGSQPGSTFVYSERTPGFRIPNTGHQPYLPMHPASGGVASGQLLVRN</sequence>
<proteinExistence type="predicted"/>
<keyword evidence="3" id="KW-1185">Reference proteome</keyword>
<evidence type="ECO:0000256" key="1">
    <source>
        <dbReference type="SAM" id="Phobius"/>
    </source>
</evidence>
<dbReference type="GO" id="GO:0031175">
    <property type="term" value="P:neuron projection development"/>
    <property type="evidence" value="ECO:0007669"/>
    <property type="project" value="TreeGrafter"/>
</dbReference>
<dbReference type="SUPFAM" id="SSF103473">
    <property type="entry name" value="MFS general substrate transporter"/>
    <property type="match status" value="1"/>
</dbReference>
<keyword evidence="1" id="KW-0472">Membrane</keyword>
<protein>
    <submittedName>
        <fullName evidence="2">Uncharacterized protein</fullName>
    </submittedName>
</protein>
<gene>
    <name evidence="2" type="ORF">EG68_10364</name>
</gene>
<dbReference type="AlphaFoldDB" id="A0A8S9Y8T9"/>
<feature type="transmembrane region" description="Helical" evidence="1">
    <location>
        <begin position="209"/>
        <end position="228"/>
    </location>
</feature>